<gene>
    <name evidence="2" type="ORF">EUV02_01675</name>
</gene>
<reference evidence="2 3" key="1">
    <citation type="submission" date="2019-02" db="EMBL/GenBank/DDBJ databases">
        <title>Polymorphobacter sp. isolated from the lake at the Tibet of China.</title>
        <authorList>
            <person name="Li A."/>
        </authorList>
    </citation>
    <scope>NUCLEOTIDE SEQUENCE [LARGE SCALE GENOMIC DNA]</scope>
    <source>
        <strain evidence="2 3">DJ1R-1</strain>
    </source>
</reference>
<keyword evidence="1" id="KW-0732">Signal</keyword>
<comment type="caution">
    <text evidence="2">The sequence shown here is derived from an EMBL/GenBank/DDBJ whole genome shotgun (WGS) entry which is preliminary data.</text>
</comment>
<dbReference type="Proteomes" id="UP000297737">
    <property type="component" value="Unassembled WGS sequence"/>
</dbReference>
<feature type="chain" id="PRO_5021259080" evidence="1">
    <location>
        <begin position="25"/>
        <end position="155"/>
    </location>
</feature>
<dbReference type="AlphaFoldDB" id="A0A4Y9EQP3"/>
<keyword evidence="3" id="KW-1185">Reference proteome</keyword>
<organism evidence="2 3">
    <name type="scientific">Glacieibacterium arshaanense</name>
    <dbReference type="NCBI Taxonomy" id="2511025"/>
    <lineage>
        <taxon>Bacteria</taxon>
        <taxon>Pseudomonadati</taxon>
        <taxon>Pseudomonadota</taxon>
        <taxon>Alphaproteobacteria</taxon>
        <taxon>Sphingomonadales</taxon>
        <taxon>Sphingosinicellaceae</taxon>
        <taxon>Glacieibacterium</taxon>
    </lineage>
</organism>
<evidence type="ECO:0000256" key="1">
    <source>
        <dbReference type="SAM" id="SignalP"/>
    </source>
</evidence>
<accession>A0A4Y9EQP3</accession>
<dbReference type="OrthoDB" id="9008013at2"/>
<dbReference type="RefSeq" id="WP_135244486.1">
    <property type="nucleotide sequence ID" value="NZ_SIHO01000001.1"/>
</dbReference>
<protein>
    <submittedName>
        <fullName evidence="2">Uncharacterized protein</fullName>
    </submittedName>
</protein>
<sequence>MKFVFLAATALLTSSVFLANTAHAAGCITTRYGRTVCETAAGAVVAPAPVVAAPKAVVVAPAPVVVAPHAVVAAPVATATRYPSGVTTATGAYGDKAAYNPNTGKAAVQTTNPYNGVKTTQTNTGVTAKSKNGYGVATGPGGKTCVKGHANAGCN</sequence>
<dbReference type="EMBL" id="SIHO01000001">
    <property type="protein sequence ID" value="TFU05762.1"/>
    <property type="molecule type" value="Genomic_DNA"/>
</dbReference>
<evidence type="ECO:0000313" key="2">
    <source>
        <dbReference type="EMBL" id="TFU05762.1"/>
    </source>
</evidence>
<feature type="signal peptide" evidence="1">
    <location>
        <begin position="1"/>
        <end position="24"/>
    </location>
</feature>
<name>A0A4Y9EQP3_9SPHN</name>
<evidence type="ECO:0000313" key="3">
    <source>
        <dbReference type="Proteomes" id="UP000297737"/>
    </source>
</evidence>
<proteinExistence type="predicted"/>